<organism evidence="2">
    <name type="scientific">Tanacetum cinerariifolium</name>
    <name type="common">Dalmatian daisy</name>
    <name type="synonym">Chrysanthemum cinerariifolium</name>
    <dbReference type="NCBI Taxonomy" id="118510"/>
    <lineage>
        <taxon>Eukaryota</taxon>
        <taxon>Viridiplantae</taxon>
        <taxon>Streptophyta</taxon>
        <taxon>Embryophyta</taxon>
        <taxon>Tracheophyta</taxon>
        <taxon>Spermatophyta</taxon>
        <taxon>Magnoliopsida</taxon>
        <taxon>eudicotyledons</taxon>
        <taxon>Gunneridae</taxon>
        <taxon>Pentapetalae</taxon>
        <taxon>asterids</taxon>
        <taxon>campanulids</taxon>
        <taxon>Asterales</taxon>
        <taxon>Asteraceae</taxon>
        <taxon>Asteroideae</taxon>
        <taxon>Anthemideae</taxon>
        <taxon>Anthemidinae</taxon>
        <taxon>Tanacetum</taxon>
    </lineage>
</organism>
<dbReference type="InterPro" id="IPR026960">
    <property type="entry name" value="RVT-Znf"/>
</dbReference>
<evidence type="ECO:0000259" key="1">
    <source>
        <dbReference type="Pfam" id="PF13966"/>
    </source>
</evidence>
<dbReference type="EMBL" id="BKCJ010137583">
    <property type="protein sequence ID" value="GEX89879.1"/>
    <property type="molecule type" value="Genomic_DNA"/>
</dbReference>
<feature type="non-terminal residue" evidence="2">
    <location>
        <position position="1"/>
    </location>
</feature>
<protein>
    <submittedName>
        <fullName evidence="2">RNA-directed DNA polymerase, eukaryota, reverse transcriptase zinc-binding domain protein</fullName>
    </submittedName>
</protein>
<dbReference type="GO" id="GO:0003964">
    <property type="term" value="F:RNA-directed DNA polymerase activity"/>
    <property type="evidence" value="ECO:0007669"/>
    <property type="project" value="UniProtKB-KW"/>
</dbReference>
<dbReference type="PANTHER" id="PTHR33116:SF78">
    <property type="entry name" value="OS12G0587133 PROTEIN"/>
    <property type="match status" value="1"/>
</dbReference>
<proteinExistence type="predicted"/>
<dbReference type="Pfam" id="PF13966">
    <property type="entry name" value="zf-RVT"/>
    <property type="match status" value="1"/>
</dbReference>
<feature type="domain" description="Reverse transcriptase zinc-binding" evidence="1">
    <location>
        <begin position="155"/>
        <end position="240"/>
    </location>
</feature>
<sequence length="316" mass="35638">VTVTSLLRSNYDYDESSIFNVIGIGVTNEEISHMVNIIGCEAGCGAANPLEISWCSGGRLLLIKLVLGNLPTFYMSIYMMSLSFRKKLESLHNNFFIGGDLDDKKITWVKWKRCLASKKEGDLGIDCNGAGSRVWDDIWCWEQPLKWLLGASADFSVASVRSLVDSHTLETDNVATRWNRSIPIKVNVFLWRLKLNKIPSRVNLDRRGIEVGSIICSSCLDDIETVNHSFFNCGMAKDLWALLAKWWELDISVCGNIGEWYDWLDSLRASSKVCLFLEGVGDSHVAHMELSQPPKKAALWDSIVSQSFFMDFIYKS</sequence>
<gene>
    <name evidence="2" type="ORF">Tci_361854</name>
</gene>
<dbReference type="PANTHER" id="PTHR33116">
    <property type="entry name" value="REVERSE TRANSCRIPTASE ZINC-BINDING DOMAIN-CONTAINING PROTEIN-RELATED-RELATED"/>
    <property type="match status" value="1"/>
</dbReference>
<evidence type="ECO:0000313" key="2">
    <source>
        <dbReference type="EMBL" id="GEX89879.1"/>
    </source>
</evidence>
<reference evidence="2" key="1">
    <citation type="journal article" date="2019" name="Sci. Rep.">
        <title>Draft genome of Tanacetum cinerariifolium, the natural source of mosquito coil.</title>
        <authorList>
            <person name="Yamashiro T."/>
            <person name="Shiraishi A."/>
            <person name="Satake H."/>
            <person name="Nakayama K."/>
        </authorList>
    </citation>
    <scope>NUCLEOTIDE SEQUENCE</scope>
</reference>
<keyword evidence="2" id="KW-0808">Transferase</keyword>
<name>A0A699HAA6_TANCI</name>
<keyword evidence="2" id="KW-0695">RNA-directed DNA polymerase</keyword>
<accession>A0A699HAA6</accession>
<comment type="caution">
    <text evidence="2">The sequence shown here is derived from an EMBL/GenBank/DDBJ whole genome shotgun (WGS) entry which is preliminary data.</text>
</comment>
<keyword evidence="2" id="KW-0548">Nucleotidyltransferase</keyword>
<dbReference type="AlphaFoldDB" id="A0A699HAA6"/>